<dbReference type="HOGENOM" id="CLU_071049_1_0_7"/>
<dbReference type="OrthoDB" id="9803627at2"/>
<evidence type="ECO:0000313" key="3">
    <source>
        <dbReference type="Proteomes" id="UP000035036"/>
    </source>
</evidence>
<name>A0A0B5FHN4_9BACT</name>
<organism evidence="2 3">
    <name type="scientific">Geoalkalibacter subterraneus</name>
    <dbReference type="NCBI Taxonomy" id="483547"/>
    <lineage>
        <taxon>Bacteria</taxon>
        <taxon>Pseudomonadati</taxon>
        <taxon>Thermodesulfobacteriota</taxon>
        <taxon>Desulfuromonadia</taxon>
        <taxon>Desulfuromonadales</taxon>
        <taxon>Geoalkalibacteraceae</taxon>
        <taxon>Geoalkalibacter</taxon>
    </lineage>
</organism>
<dbReference type="Pfam" id="PF04230">
    <property type="entry name" value="PS_pyruv_trans"/>
    <property type="match status" value="1"/>
</dbReference>
<dbReference type="RefSeq" id="WP_040200690.1">
    <property type="nucleotide sequence ID" value="NZ_CP010311.1"/>
</dbReference>
<protein>
    <recommendedName>
        <fullName evidence="1">Polysaccharide pyruvyl transferase domain-containing protein</fullName>
    </recommendedName>
</protein>
<gene>
    <name evidence="2" type="ORF">GSUB_10370</name>
</gene>
<dbReference type="KEGG" id="gsb:GSUB_10370"/>
<keyword evidence="3" id="KW-1185">Reference proteome</keyword>
<reference evidence="2 3" key="1">
    <citation type="journal article" date="2015" name="Genome Announc.">
        <title>Genomes of Geoalkalibacter ferrihydriticus Z-0531T and Geoalkalibacter subterraneus Red1T, Two Haloalkaliphilic Metal-Reducing Deltaproteobacteria.</title>
        <authorList>
            <person name="Badalamenti J.P."/>
            <person name="Krajmalnik-Brown R."/>
            <person name="Torres C.I."/>
            <person name="Bond D.R."/>
        </authorList>
    </citation>
    <scope>NUCLEOTIDE SEQUENCE [LARGE SCALE GENOMIC DNA]</scope>
    <source>
        <strain evidence="2 3">Red1</strain>
    </source>
</reference>
<dbReference type="STRING" id="483547.GSUB_10370"/>
<evidence type="ECO:0000259" key="1">
    <source>
        <dbReference type="Pfam" id="PF04230"/>
    </source>
</evidence>
<sequence>MTKPLKLYWSSGLKNGKKNFGDWLSPVLCEAISGREVVYAKPRHCDLVAVGSILQRLKNHFWSHRVHVWGSGLIEQVPSFSTPHFIHAVRGKLTASTLRNRTVDTLGDPGLLCDILLPEKHPHKKFRIGVVPHYKDQGHSAVAEFAKQPGVCVIDILSETDEFLNQVSRCEHILSSSLHGLIVADALEIPNGWIKISNGVRGNDFKFSDYYSIFGLESPNPFPFCNTTTVHEVEKWCLEYHRPGLREIKQRLHDAFPFR</sequence>
<feature type="domain" description="Polysaccharide pyruvyl transferase" evidence="1">
    <location>
        <begin position="18"/>
        <end position="194"/>
    </location>
</feature>
<evidence type="ECO:0000313" key="2">
    <source>
        <dbReference type="EMBL" id="AJF06878.1"/>
    </source>
</evidence>
<dbReference type="InterPro" id="IPR007345">
    <property type="entry name" value="Polysacch_pyruvyl_Trfase"/>
</dbReference>
<dbReference type="AlphaFoldDB" id="A0A0B5FHN4"/>
<accession>A0A0B5FHN4</accession>
<dbReference type="Proteomes" id="UP000035036">
    <property type="component" value="Chromosome"/>
</dbReference>
<dbReference type="EMBL" id="CP010311">
    <property type="protein sequence ID" value="AJF06878.1"/>
    <property type="molecule type" value="Genomic_DNA"/>
</dbReference>
<proteinExistence type="predicted"/>